<dbReference type="EMBL" id="JAUEPL010000015">
    <property type="protein sequence ID" value="MDN3294914.1"/>
    <property type="molecule type" value="Genomic_DNA"/>
</dbReference>
<comment type="caution">
    <text evidence="2">The sequence shown here is derived from an EMBL/GenBank/DDBJ whole genome shotgun (WGS) entry which is preliminary data.</text>
</comment>
<evidence type="ECO:0000313" key="3">
    <source>
        <dbReference type="Proteomes" id="UP001174050"/>
    </source>
</evidence>
<gene>
    <name evidence="2" type="ORF">QWM81_12800</name>
</gene>
<dbReference type="InterPro" id="IPR000415">
    <property type="entry name" value="Nitroreductase-like"/>
</dbReference>
<dbReference type="PANTHER" id="PTHR43745:SF2">
    <property type="entry name" value="NITROREDUCTASE MJ1384-RELATED"/>
    <property type="match status" value="1"/>
</dbReference>
<dbReference type="RefSeq" id="WP_290111952.1">
    <property type="nucleotide sequence ID" value="NZ_JAUEPL010000015.1"/>
</dbReference>
<organism evidence="2 3">
    <name type="scientific">Streptomyces ficellus</name>
    <dbReference type="NCBI Taxonomy" id="1977088"/>
    <lineage>
        <taxon>Bacteria</taxon>
        <taxon>Bacillati</taxon>
        <taxon>Actinomycetota</taxon>
        <taxon>Actinomycetes</taxon>
        <taxon>Kitasatosporales</taxon>
        <taxon>Streptomycetaceae</taxon>
        <taxon>Streptomyces</taxon>
    </lineage>
</organism>
<evidence type="ECO:0000259" key="1">
    <source>
        <dbReference type="Pfam" id="PF00881"/>
    </source>
</evidence>
<dbReference type="NCBIfam" id="TIGR03605">
    <property type="entry name" value="antibiot_sagB"/>
    <property type="match status" value="1"/>
</dbReference>
<dbReference type="Gene3D" id="3.40.109.10">
    <property type="entry name" value="NADH Oxidase"/>
    <property type="match status" value="1"/>
</dbReference>
<reference evidence="2" key="1">
    <citation type="submission" date="2023-06" db="EMBL/GenBank/DDBJ databases">
        <title>WGS-Sequencing of Streptomyces ficellus isolate 21 collected from sand in Gara Djebilet Iron Mine in Algeria.</title>
        <authorList>
            <person name="Zegers G.P."/>
            <person name="Gomez A."/>
            <person name="Gueddou A."/>
            <person name="Zahara A.F."/>
            <person name="Worth M."/>
            <person name="Sevigny J.L."/>
            <person name="Tisa L."/>
        </authorList>
    </citation>
    <scope>NUCLEOTIDE SEQUENCE</scope>
    <source>
        <strain evidence="2">AS11</strain>
    </source>
</reference>
<name>A0ABT7Z5Y9_9ACTN</name>
<dbReference type="Proteomes" id="UP001174050">
    <property type="component" value="Unassembled WGS sequence"/>
</dbReference>
<dbReference type="InterPro" id="IPR029479">
    <property type="entry name" value="Nitroreductase"/>
</dbReference>
<dbReference type="SUPFAM" id="SSF55469">
    <property type="entry name" value="FMN-dependent nitroreductase-like"/>
    <property type="match status" value="1"/>
</dbReference>
<proteinExistence type="predicted"/>
<dbReference type="InterPro" id="IPR020051">
    <property type="entry name" value="SagB-type_dehydrogenase"/>
</dbReference>
<dbReference type="Pfam" id="PF00881">
    <property type="entry name" value="Nitroreductase"/>
    <property type="match status" value="1"/>
</dbReference>
<accession>A0ABT7Z5Y9</accession>
<protein>
    <submittedName>
        <fullName evidence="2">SagB family peptide dehydrogenase</fullName>
    </submittedName>
</protein>
<dbReference type="PANTHER" id="PTHR43745">
    <property type="entry name" value="NITROREDUCTASE MJ1384-RELATED"/>
    <property type="match status" value="1"/>
</dbReference>
<sequence length="367" mass="39830">MSHHQRYRRNPDVIPEWGHDAGLVLRDCRQWRVFSVRPALIGLLSHLDRPHTAEDLHGLWDESPGPGPVAALLEKLADAGIVRRCPPDDEDEPDDGWSPYELAVHRQAGTGGFTGRDLGASPPARFHHSEATTTIPLPGADGTDSRPLATVLAERRSTRRYAAEPVPLTTLAACLERAARVRGRLPPLAYQQTQRPTPSGGARHSLEIHVLARDVDGLASGAYHYDPFGHGLAKLAPWEESLTALQQRFIVTPAVMEAPPPVSLYLTSCAERTAWKYSRLVLTLIYRDTGCLMQTLCLTATDLGLAACPVGAIDASLSAPFLAPYRDRLIHVGGLALGLPDRSSPPAAVTPLQGTTEKVAPPRVFQK</sequence>
<keyword evidence="3" id="KW-1185">Reference proteome</keyword>
<dbReference type="CDD" id="cd02142">
    <property type="entry name" value="McbC_SagB-like_oxidoreductase"/>
    <property type="match status" value="1"/>
</dbReference>
<dbReference type="InterPro" id="IPR052544">
    <property type="entry name" value="Bacteriocin_Proc_Enz"/>
</dbReference>
<feature type="domain" description="Nitroreductase" evidence="1">
    <location>
        <begin position="153"/>
        <end position="316"/>
    </location>
</feature>
<evidence type="ECO:0000313" key="2">
    <source>
        <dbReference type="EMBL" id="MDN3294914.1"/>
    </source>
</evidence>